<keyword evidence="2" id="KW-1185">Reference proteome</keyword>
<dbReference type="AlphaFoldDB" id="A0A392R0E2"/>
<dbReference type="EMBL" id="LXQA010176830">
    <property type="protein sequence ID" value="MCI30071.1"/>
    <property type="molecule type" value="Genomic_DNA"/>
</dbReference>
<evidence type="ECO:0000313" key="2">
    <source>
        <dbReference type="Proteomes" id="UP000265520"/>
    </source>
</evidence>
<comment type="caution">
    <text evidence="1">The sequence shown here is derived from an EMBL/GenBank/DDBJ whole genome shotgun (WGS) entry which is preliminary data.</text>
</comment>
<sequence>LHVLREVARRGSSRRQARVMMSPVAVCRQARLGDRDYVKTWMNDESK</sequence>
<organism evidence="1 2">
    <name type="scientific">Trifolium medium</name>
    <dbReference type="NCBI Taxonomy" id="97028"/>
    <lineage>
        <taxon>Eukaryota</taxon>
        <taxon>Viridiplantae</taxon>
        <taxon>Streptophyta</taxon>
        <taxon>Embryophyta</taxon>
        <taxon>Tracheophyta</taxon>
        <taxon>Spermatophyta</taxon>
        <taxon>Magnoliopsida</taxon>
        <taxon>eudicotyledons</taxon>
        <taxon>Gunneridae</taxon>
        <taxon>Pentapetalae</taxon>
        <taxon>rosids</taxon>
        <taxon>fabids</taxon>
        <taxon>Fabales</taxon>
        <taxon>Fabaceae</taxon>
        <taxon>Papilionoideae</taxon>
        <taxon>50 kb inversion clade</taxon>
        <taxon>NPAAA clade</taxon>
        <taxon>Hologalegina</taxon>
        <taxon>IRL clade</taxon>
        <taxon>Trifolieae</taxon>
        <taxon>Trifolium</taxon>
    </lineage>
</organism>
<dbReference type="Proteomes" id="UP000265520">
    <property type="component" value="Unassembled WGS sequence"/>
</dbReference>
<reference evidence="1 2" key="1">
    <citation type="journal article" date="2018" name="Front. Plant Sci.">
        <title>Red Clover (Trifolium pratense) and Zigzag Clover (T. medium) - A Picture of Genomic Similarities and Differences.</title>
        <authorList>
            <person name="Dluhosova J."/>
            <person name="Istvanek J."/>
            <person name="Nedelnik J."/>
            <person name="Repkova J."/>
        </authorList>
    </citation>
    <scope>NUCLEOTIDE SEQUENCE [LARGE SCALE GENOMIC DNA]</scope>
    <source>
        <strain evidence="2">cv. 10/8</strain>
        <tissue evidence="1">Leaf</tissue>
    </source>
</reference>
<protein>
    <submittedName>
        <fullName evidence="1">Uncharacterized protein</fullName>
    </submittedName>
</protein>
<feature type="non-terminal residue" evidence="1">
    <location>
        <position position="1"/>
    </location>
</feature>
<proteinExistence type="predicted"/>
<accession>A0A392R0E2</accession>
<evidence type="ECO:0000313" key="1">
    <source>
        <dbReference type="EMBL" id="MCI30071.1"/>
    </source>
</evidence>
<name>A0A392R0E2_9FABA</name>